<reference evidence="1 2" key="1">
    <citation type="journal article" date="2023" name="Plants (Basel)">
        <title>Bridging the Gap: Combining Genomics and Transcriptomics Approaches to Understand Stylosanthes scabra, an Orphan Legume from the Brazilian Caatinga.</title>
        <authorList>
            <person name="Ferreira-Neto J.R.C."/>
            <person name="da Silva M.D."/>
            <person name="Binneck E."/>
            <person name="de Melo N.F."/>
            <person name="da Silva R.H."/>
            <person name="de Melo A.L.T.M."/>
            <person name="Pandolfi V."/>
            <person name="Bustamante F.O."/>
            <person name="Brasileiro-Vidal A.C."/>
            <person name="Benko-Iseppon A.M."/>
        </authorList>
    </citation>
    <scope>NUCLEOTIDE SEQUENCE [LARGE SCALE GENOMIC DNA]</scope>
    <source>
        <tissue evidence="1">Leaves</tissue>
    </source>
</reference>
<dbReference type="EMBL" id="JASCZI010034986">
    <property type="protein sequence ID" value="MED6129434.1"/>
    <property type="molecule type" value="Genomic_DNA"/>
</dbReference>
<comment type="caution">
    <text evidence="1">The sequence shown here is derived from an EMBL/GenBank/DDBJ whole genome shotgun (WGS) entry which is preliminary data.</text>
</comment>
<sequence>AGSFLGLPHLWIGIFEMAPLDLSREEVVTPVFYPYELVCAQSFKGLALCPSLKVARNDRLVLEELALEVVEVLVVLHLLLYPSHMVNSSLINDVVLRDSSSTLTTKINAQVFNDVVKRGINI</sequence>
<gene>
    <name evidence="1" type="ORF">PIB30_107871</name>
</gene>
<protein>
    <submittedName>
        <fullName evidence="1">Uncharacterized protein</fullName>
    </submittedName>
</protein>
<proteinExistence type="predicted"/>
<feature type="non-terminal residue" evidence="1">
    <location>
        <position position="1"/>
    </location>
</feature>
<dbReference type="Proteomes" id="UP001341840">
    <property type="component" value="Unassembled WGS sequence"/>
</dbReference>
<keyword evidence="2" id="KW-1185">Reference proteome</keyword>
<accession>A0ABU6RZU8</accession>
<evidence type="ECO:0000313" key="1">
    <source>
        <dbReference type="EMBL" id="MED6129434.1"/>
    </source>
</evidence>
<evidence type="ECO:0000313" key="2">
    <source>
        <dbReference type="Proteomes" id="UP001341840"/>
    </source>
</evidence>
<organism evidence="1 2">
    <name type="scientific">Stylosanthes scabra</name>
    <dbReference type="NCBI Taxonomy" id="79078"/>
    <lineage>
        <taxon>Eukaryota</taxon>
        <taxon>Viridiplantae</taxon>
        <taxon>Streptophyta</taxon>
        <taxon>Embryophyta</taxon>
        <taxon>Tracheophyta</taxon>
        <taxon>Spermatophyta</taxon>
        <taxon>Magnoliopsida</taxon>
        <taxon>eudicotyledons</taxon>
        <taxon>Gunneridae</taxon>
        <taxon>Pentapetalae</taxon>
        <taxon>rosids</taxon>
        <taxon>fabids</taxon>
        <taxon>Fabales</taxon>
        <taxon>Fabaceae</taxon>
        <taxon>Papilionoideae</taxon>
        <taxon>50 kb inversion clade</taxon>
        <taxon>dalbergioids sensu lato</taxon>
        <taxon>Dalbergieae</taxon>
        <taxon>Pterocarpus clade</taxon>
        <taxon>Stylosanthes</taxon>
    </lineage>
</organism>
<name>A0ABU6RZU8_9FABA</name>